<evidence type="ECO:0000256" key="4">
    <source>
        <dbReference type="PROSITE-ProRule" id="PRU00125"/>
    </source>
</evidence>
<dbReference type="AlphaFoldDB" id="A0A452T3K5"/>
<name>A0A452T3K5_URSMA</name>
<dbReference type="GO" id="GO:0008270">
    <property type="term" value="F:zinc ion binding"/>
    <property type="evidence" value="ECO:0007669"/>
    <property type="project" value="TreeGrafter"/>
</dbReference>
<keyword evidence="2 4" id="KW-0862">Zinc</keyword>
<dbReference type="GeneTree" id="ENSGT01150000287741"/>
<evidence type="ECO:0000313" key="6">
    <source>
        <dbReference type="Ensembl" id="ENSUMAP00000002411"/>
    </source>
</evidence>
<sequence length="92" mass="9769">MGHRGHLRPWVGTGCMAEQVTSLGKDWHQPCRKCEKCGKTLMSGAMLSMGKPYCNHPCYAAVFGPTCVGVLGRSPLAPRGNLSPADTLILAG</sequence>
<evidence type="ECO:0000256" key="3">
    <source>
        <dbReference type="ARBA" id="ARBA00023038"/>
    </source>
</evidence>
<feature type="domain" description="LIM zinc-binding" evidence="5">
    <location>
        <begin position="1"/>
        <end position="65"/>
    </location>
</feature>
<dbReference type="PROSITE" id="PS50023">
    <property type="entry name" value="LIM_DOMAIN_2"/>
    <property type="match status" value="1"/>
</dbReference>
<dbReference type="Ensembl" id="ENSUMAT00000002980.1">
    <property type="protein sequence ID" value="ENSUMAP00000002411.1"/>
    <property type="gene ID" value="ENSUMAG00000002153.1"/>
</dbReference>
<proteinExistence type="predicted"/>
<dbReference type="GO" id="GO:0008630">
    <property type="term" value="P:intrinsic apoptotic signaling pathway in response to DNA damage"/>
    <property type="evidence" value="ECO:0007669"/>
    <property type="project" value="TreeGrafter"/>
</dbReference>
<dbReference type="PANTHER" id="PTHR46074:SF3">
    <property type="entry name" value="CYSTEINE-RICH PROTEIN 1"/>
    <property type="match status" value="1"/>
</dbReference>
<evidence type="ECO:0000259" key="5">
    <source>
        <dbReference type="PROSITE" id="PS50023"/>
    </source>
</evidence>
<dbReference type="InterPro" id="IPR001781">
    <property type="entry name" value="Znf_LIM"/>
</dbReference>
<accession>A0A452T3K5</accession>
<dbReference type="Gene3D" id="2.10.110.10">
    <property type="entry name" value="Cysteine Rich Protein"/>
    <property type="match status" value="1"/>
</dbReference>
<organism evidence="6">
    <name type="scientific">Ursus maritimus</name>
    <name type="common">Polar bear</name>
    <name type="synonym">Thalarctos maritimus</name>
    <dbReference type="NCBI Taxonomy" id="29073"/>
    <lineage>
        <taxon>Eukaryota</taxon>
        <taxon>Metazoa</taxon>
        <taxon>Chordata</taxon>
        <taxon>Craniata</taxon>
        <taxon>Vertebrata</taxon>
        <taxon>Euteleostomi</taxon>
        <taxon>Mammalia</taxon>
        <taxon>Eutheria</taxon>
        <taxon>Laurasiatheria</taxon>
        <taxon>Carnivora</taxon>
        <taxon>Caniformia</taxon>
        <taxon>Ursidae</taxon>
        <taxon>Ursus</taxon>
    </lineage>
</organism>
<dbReference type="GO" id="GO:0010468">
    <property type="term" value="P:regulation of gene expression"/>
    <property type="evidence" value="ECO:0007669"/>
    <property type="project" value="TreeGrafter"/>
</dbReference>
<dbReference type="PANTHER" id="PTHR46074">
    <property type="entry name" value="CYSTEINE-RICH PROTEIN CRIP FAMILY MEMBER"/>
    <property type="match status" value="1"/>
</dbReference>
<protein>
    <recommendedName>
        <fullName evidence="5">LIM zinc-binding domain-containing protein</fullName>
    </recommendedName>
</protein>
<reference evidence="6" key="1">
    <citation type="submission" date="2019-03" db="UniProtKB">
        <authorList>
            <consortium name="Ensembl"/>
        </authorList>
    </citation>
    <scope>IDENTIFICATION</scope>
</reference>
<keyword evidence="1 4" id="KW-0479">Metal-binding</keyword>
<keyword evidence="3 4" id="KW-0440">LIM domain</keyword>
<dbReference type="Pfam" id="PF00412">
    <property type="entry name" value="LIM"/>
    <property type="match status" value="1"/>
</dbReference>
<dbReference type="SUPFAM" id="SSF57716">
    <property type="entry name" value="Glucocorticoid receptor-like (DNA-binding domain)"/>
    <property type="match status" value="1"/>
</dbReference>
<evidence type="ECO:0000256" key="2">
    <source>
        <dbReference type="ARBA" id="ARBA00022833"/>
    </source>
</evidence>
<evidence type="ECO:0000256" key="1">
    <source>
        <dbReference type="ARBA" id="ARBA00022723"/>
    </source>
</evidence>